<evidence type="ECO:0000256" key="6">
    <source>
        <dbReference type="ARBA" id="ARBA00022729"/>
    </source>
</evidence>
<accession>A0ABC8JQ69</accession>
<reference evidence="15 16" key="1">
    <citation type="submission" date="2022-03" db="EMBL/GenBank/DDBJ databases">
        <authorList>
            <person name="Macdonald S."/>
            <person name="Ahmed S."/>
            <person name="Newling K."/>
        </authorList>
    </citation>
    <scope>NUCLEOTIDE SEQUENCE [LARGE SCALE GENOMIC DNA]</scope>
</reference>
<evidence type="ECO:0000256" key="12">
    <source>
        <dbReference type="ARBA" id="ARBA00030664"/>
    </source>
</evidence>
<dbReference type="InterPro" id="IPR006044">
    <property type="entry name" value="11S_seedstore_pln"/>
</dbReference>
<evidence type="ECO:0000256" key="1">
    <source>
        <dbReference type="ARBA" id="ARBA00002908"/>
    </source>
</evidence>
<evidence type="ECO:0000259" key="14">
    <source>
        <dbReference type="SMART" id="SM00835"/>
    </source>
</evidence>
<keyword evidence="4" id="KW-0929">Antimicrobial</keyword>
<keyword evidence="5" id="KW-0295">Fungicide</keyword>
<dbReference type="GO" id="GO:0050832">
    <property type="term" value="P:defense response to fungus"/>
    <property type="evidence" value="ECO:0007669"/>
    <property type="project" value="UniProtKB-KW"/>
</dbReference>
<dbReference type="Pfam" id="PF00190">
    <property type="entry name" value="Cupin_1"/>
    <property type="match status" value="2"/>
</dbReference>
<protein>
    <recommendedName>
        <fullName evidence="11">11S globulin</fullName>
    </recommendedName>
    <alternativeName>
        <fullName evidence="12">12S storage protein</fullName>
    </alternativeName>
</protein>
<dbReference type="AlphaFoldDB" id="A0ABC8JQ69"/>
<gene>
    <name evidence="15" type="ORF">ERUC_LOCUS13907</name>
</gene>
<dbReference type="InterPro" id="IPR011051">
    <property type="entry name" value="RmlC_Cupin_sf"/>
</dbReference>
<keyword evidence="7" id="KW-0758">Storage protein</keyword>
<dbReference type="InterPro" id="IPR006045">
    <property type="entry name" value="Cupin_1"/>
</dbReference>
<keyword evidence="6 13" id="KW-0732">Signal</keyword>
<evidence type="ECO:0000256" key="4">
    <source>
        <dbReference type="ARBA" id="ARBA00022529"/>
    </source>
</evidence>
<keyword evidence="9" id="KW-0708">Seed storage protein</keyword>
<proteinExistence type="inferred from homology"/>
<dbReference type="CDD" id="cd02242">
    <property type="entry name" value="cupin_11S_legumin_N"/>
    <property type="match status" value="1"/>
</dbReference>
<dbReference type="SMART" id="SM00835">
    <property type="entry name" value="Cupin_1"/>
    <property type="match status" value="2"/>
</dbReference>
<comment type="caution">
    <text evidence="15">The sequence shown here is derived from an EMBL/GenBank/DDBJ whole genome shotgun (WGS) entry which is preliminary data.</text>
</comment>
<dbReference type="InterPro" id="IPR014710">
    <property type="entry name" value="RmlC-like_jellyroll"/>
</dbReference>
<dbReference type="PANTHER" id="PTHR31189:SF38">
    <property type="entry name" value="12S SEED STORAGE PROTEIN CRD"/>
    <property type="match status" value="1"/>
</dbReference>
<evidence type="ECO:0000256" key="13">
    <source>
        <dbReference type="SAM" id="SignalP"/>
    </source>
</evidence>
<dbReference type="PRINTS" id="PR00439">
    <property type="entry name" value="11SGLOBULIN"/>
</dbReference>
<evidence type="ECO:0000256" key="9">
    <source>
        <dbReference type="ARBA" id="ARBA00023129"/>
    </source>
</evidence>
<dbReference type="SUPFAM" id="SSF51182">
    <property type="entry name" value="RmlC-like cupins"/>
    <property type="match status" value="1"/>
</dbReference>
<feature type="domain" description="Cupin type-1" evidence="14">
    <location>
        <begin position="273"/>
        <end position="422"/>
    </location>
</feature>
<feature type="signal peptide" evidence="13">
    <location>
        <begin position="1"/>
        <end position="24"/>
    </location>
</feature>
<comment type="similarity">
    <text evidence="3">Belongs to the 11S seed storage protein (globulins) family.</text>
</comment>
<keyword evidence="10" id="KW-1015">Disulfide bond</keyword>
<name>A0ABC8JQ69_ERUVS</name>
<sequence length="493" mass="54571">MHKLLFFFSVASLSVLLFFHGSEARQQEVPLPNACHFNQINSLSPAHATKFEAGQMEVWDHTSSELQCAGVTVTRITLQANSIFLPSFFTPPALAYVVQGEGVMGTVASGCPETYEEVGGGGDMHQRFEDMHQKLENFRRGDVFASLAGVSQWWYNRGNSDVVIVMVLDVTNRENQLDQLPRMFQIAGSKTQQQQPLTWPSGKNAFSGFDPNIIAEAFKIDIETAQKLQNQKDNRGNIVRANGPLHFIRPSPRQWQQDDNGIEETYCTARLHENIDDPERSDFFSTRAGRISTLNSFNLPVLRLVRLNAVRGVLYSGGMMLPHWTANAHTVLYVTGGQAKVQVVDDNGQSVFNAQVQQGGLLVVPQGFAVVKTAGETGFEWIAFKTNDNAYMNTLSGGTSYLRAVPVDVIEAAYGVTEEEAKRVKFREMSIAQKGKGNQCRENIPNKAGTCETKSCDAECVKRHKKGAGICGQDSDKKPLCVCYYYGCPRPPP</sequence>
<evidence type="ECO:0000256" key="2">
    <source>
        <dbReference type="ARBA" id="ARBA00006722"/>
    </source>
</evidence>
<evidence type="ECO:0000256" key="11">
    <source>
        <dbReference type="ARBA" id="ARBA00030384"/>
    </source>
</evidence>
<feature type="domain" description="Cupin type-1" evidence="14">
    <location>
        <begin position="40"/>
        <end position="226"/>
    </location>
</feature>
<dbReference type="PANTHER" id="PTHR31189">
    <property type="entry name" value="OS03G0336100 PROTEIN-RELATED"/>
    <property type="match status" value="1"/>
</dbReference>
<dbReference type="Gene3D" id="2.60.120.10">
    <property type="entry name" value="Jelly Rolls"/>
    <property type="match status" value="2"/>
</dbReference>
<dbReference type="FunFam" id="2.60.120.10:FF:000073">
    <property type="entry name" value="Glycinin G1"/>
    <property type="match status" value="1"/>
</dbReference>
<organism evidence="15 16">
    <name type="scientific">Eruca vesicaria subsp. sativa</name>
    <name type="common">Garden rocket</name>
    <name type="synonym">Eruca sativa</name>
    <dbReference type="NCBI Taxonomy" id="29727"/>
    <lineage>
        <taxon>Eukaryota</taxon>
        <taxon>Viridiplantae</taxon>
        <taxon>Streptophyta</taxon>
        <taxon>Embryophyta</taxon>
        <taxon>Tracheophyta</taxon>
        <taxon>Spermatophyta</taxon>
        <taxon>Magnoliopsida</taxon>
        <taxon>eudicotyledons</taxon>
        <taxon>Gunneridae</taxon>
        <taxon>Pentapetalae</taxon>
        <taxon>rosids</taxon>
        <taxon>malvids</taxon>
        <taxon>Brassicales</taxon>
        <taxon>Brassicaceae</taxon>
        <taxon>Brassiceae</taxon>
        <taxon>Eruca</taxon>
    </lineage>
</organism>
<evidence type="ECO:0000256" key="10">
    <source>
        <dbReference type="ARBA" id="ARBA00023157"/>
    </source>
</evidence>
<dbReference type="InterPro" id="IPR050253">
    <property type="entry name" value="Seed_Storage-Functional"/>
</dbReference>
<evidence type="ECO:0000256" key="8">
    <source>
        <dbReference type="ARBA" id="ARBA00022821"/>
    </source>
</evidence>
<dbReference type="GO" id="GO:0010431">
    <property type="term" value="P:seed maturation"/>
    <property type="evidence" value="ECO:0007669"/>
    <property type="project" value="UniProtKB-ARBA"/>
</dbReference>
<keyword evidence="16" id="KW-1185">Reference proteome</keyword>
<dbReference type="Pfam" id="PF07333">
    <property type="entry name" value="SLR1-BP"/>
    <property type="match status" value="1"/>
</dbReference>
<evidence type="ECO:0000313" key="16">
    <source>
        <dbReference type="Proteomes" id="UP001642260"/>
    </source>
</evidence>
<comment type="function">
    <text evidence="1">This is a seed storage protein.</text>
</comment>
<dbReference type="InterPro" id="IPR010851">
    <property type="entry name" value="DEFL"/>
</dbReference>
<comment type="similarity">
    <text evidence="2">Belongs to the DEFL family.</text>
</comment>
<evidence type="ECO:0000256" key="3">
    <source>
        <dbReference type="ARBA" id="ARBA00007178"/>
    </source>
</evidence>
<evidence type="ECO:0000313" key="15">
    <source>
        <dbReference type="EMBL" id="CAH8336799.1"/>
    </source>
</evidence>
<evidence type="ECO:0000256" key="7">
    <source>
        <dbReference type="ARBA" id="ARBA00022761"/>
    </source>
</evidence>
<keyword evidence="8" id="KW-0611">Plant defense</keyword>
<dbReference type="Proteomes" id="UP001642260">
    <property type="component" value="Unassembled WGS sequence"/>
</dbReference>
<dbReference type="EMBL" id="CAKOAT010130709">
    <property type="protein sequence ID" value="CAH8336799.1"/>
    <property type="molecule type" value="Genomic_DNA"/>
</dbReference>
<dbReference type="GO" id="GO:0045735">
    <property type="term" value="F:nutrient reservoir activity"/>
    <property type="evidence" value="ECO:0007669"/>
    <property type="project" value="UniProtKB-KW"/>
</dbReference>
<feature type="chain" id="PRO_5044845100" description="11S globulin" evidence="13">
    <location>
        <begin position="25"/>
        <end position="493"/>
    </location>
</feature>
<dbReference type="CDD" id="cd02243">
    <property type="entry name" value="cupin_11S_legumin_C"/>
    <property type="match status" value="1"/>
</dbReference>
<dbReference type="GO" id="GO:0031640">
    <property type="term" value="P:killing of cells of another organism"/>
    <property type="evidence" value="ECO:0007669"/>
    <property type="project" value="UniProtKB-KW"/>
</dbReference>
<evidence type="ECO:0000256" key="5">
    <source>
        <dbReference type="ARBA" id="ARBA00022577"/>
    </source>
</evidence>